<sequence length="182" mass="19953">MSQMRGIVQKCFARHIFYLAPKRKLVSCIPSSPTPIKNSGSYIQAFLAKWTWRSLVLLLLVGIGTWLDHIKDRWYVFDPASLNALAQSAIAYCPNDTTGMIHHIVANLTRLRAVCIVHAMGIFPGTAGNGALYAGNDALPAAELIIILFRANVQGLLGLRICARVDSFNGTIRPGGWAYLNT</sequence>
<reference evidence="2" key="1">
    <citation type="submission" date="2020-05" db="EMBL/GenBank/DDBJ databases">
        <title>Mycena genomes resolve the evolution of fungal bioluminescence.</title>
        <authorList>
            <person name="Tsai I.J."/>
        </authorList>
    </citation>
    <scope>NUCLEOTIDE SEQUENCE</scope>
    <source>
        <strain evidence="2">160909Yilan</strain>
    </source>
</reference>
<name>A0A8H7D421_9AGAR</name>
<dbReference type="AlphaFoldDB" id="A0A8H7D421"/>
<dbReference type="InterPro" id="IPR006716">
    <property type="entry name" value="ERG2_sigma1_rcpt-like"/>
</dbReference>
<gene>
    <name evidence="2" type="ORF">MSAN_01175000</name>
</gene>
<dbReference type="GO" id="GO:0016126">
    <property type="term" value="P:sterol biosynthetic process"/>
    <property type="evidence" value="ECO:0007669"/>
    <property type="project" value="UniProtKB-UniPathway"/>
</dbReference>
<dbReference type="EC" id="5.-.-.-" evidence="1"/>
<comment type="caution">
    <text evidence="2">The sequence shown here is derived from an EMBL/GenBank/DDBJ whole genome shotgun (WGS) entry which is preliminary data.</text>
</comment>
<protein>
    <recommendedName>
        <fullName evidence="1">C-8 sterol isomerase</fullName>
        <ecNumber evidence="1">5.-.-.-</ecNumber>
    </recommendedName>
    <alternativeName>
        <fullName evidence="1">Delta-8--delta-7 sterol isomerase</fullName>
    </alternativeName>
</protein>
<evidence type="ECO:0000313" key="2">
    <source>
        <dbReference type="EMBL" id="KAF7361419.1"/>
    </source>
</evidence>
<accession>A0A8H7D421</accession>
<proteinExistence type="inferred from homology"/>
<dbReference type="Pfam" id="PF04622">
    <property type="entry name" value="ERG2_Sigma1R"/>
    <property type="match status" value="1"/>
</dbReference>
<comment type="similarity">
    <text evidence="1">Belongs to the ERG2 family.</text>
</comment>
<comment type="pathway">
    <text evidence="1">Steroid metabolism; ergosterol biosynthesis.</text>
</comment>
<evidence type="ECO:0000313" key="3">
    <source>
        <dbReference type="Proteomes" id="UP000623467"/>
    </source>
</evidence>
<comment type="function">
    <text evidence="1">Catalyzes the reaction which results in unsaturation at C-7 in the B ring of sterols.</text>
</comment>
<organism evidence="2 3">
    <name type="scientific">Mycena sanguinolenta</name>
    <dbReference type="NCBI Taxonomy" id="230812"/>
    <lineage>
        <taxon>Eukaryota</taxon>
        <taxon>Fungi</taxon>
        <taxon>Dikarya</taxon>
        <taxon>Basidiomycota</taxon>
        <taxon>Agaricomycotina</taxon>
        <taxon>Agaricomycetes</taxon>
        <taxon>Agaricomycetidae</taxon>
        <taxon>Agaricales</taxon>
        <taxon>Marasmiineae</taxon>
        <taxon>Mycenaceae</taxon>
        <taxon>Mycena</taxon>
    </lineage>
</organism>
<keyword evidence="3" id="KW-1185">Reference proteome</keyword>
<dbReference type="EMBL" id="JACAZH010000008">
    <property type="protein sequence ID" value="KAF7361419.1"/>
    <property type="molecule type" value="Genomic_DNA"/>
</dbReference>
<dbReference type="Proteomes" id="UP000623467">
    <property type="component" value="Unassembled WGS sequence"/>
</dbReference>
<dbReference type="OrthoDB" id="347124at2759"/>
<evidence type="ECO:0000256" key="1">
    <source>
        <dbReference type="RuleBase" id="RU368083"/>
    </source>
</evidence>
<dbReference type="UniPathway" id="UPA00768"/>